<gene>
    <name evidence="3" type="ORF">C8A05DRAFT_11915</name>
</gene>
<feature type="compositionally biased region" description="Polar residues" evidence="1">
    <location>
        <begin position="337"/>
        <end position="354"/>
    </location>
</feature>
<feature type="compositionally biased region" description="Polar residues" evidence="1">
    <location>
        <begin position="160"/>
        <end position="170"/>
    </location>
</feature>
<feature type="compositionally biased region" description="Polar residues" evidence="1">
    <location>
        <begin position="412"/>
        <end position="427"/>
    </location>
</feature>
<feature type="compositionally biased region" description="Low complexity" evidence="1">
    <location>
        <begin position="475"/>
        <end position="490"/>
    </location>
</feature>
<evidence type="ECO:0000313" key="3">
    <source>
        <dbReference type="EMBL" id="KAK3906329.1"/>
    </source>
</evidence>
<sequence>MASTQASAVITYHKPGTRPPLYVAGTFSNPPWQPCKMDSTAREDGEYDFKKEVRGAPGSEIQYKFRIGDGNWWVLQDDHPTAIDGSGNTNNVLELKAEDINEPQNGSASAAQHLQPPAATAAERSGAGTPIFARVAAEVADSAALLHEDVPPREVAPTNGPEQVPSNTSRDVAPAEAQAAPNTIDLQVSNQNTILVLEPPPGEGRPFQVQPQGYDFLDDQDGYIADRSPLFAHECIGLYESDDELDPEPVVEEEPAPRSALSGDLANGEIDLNDPTLERFPSNREDIMDAVRKLETGLQADQAYFEGPPHSPVVMSTRRGTEDITGDFLLAAPQPQSPNSHRISRRSPQSSVGSIVPVSLQSISEAEEPAAEDELSFLPAVVFSNPLKPKPKHLKLPTSDEDEGIALPDGASPTTAKPVSRSIVTPETSPPASPLSPKSGSKPTAAATTTLDSLEGPRYAPAGTDPASPSGNNKATAPPSATEEAAAASTPPQPGDGGDQSEGQPETEQGHQEGTATAGQIRNRTTGAQDPVSAPGSVPAVQPKEGGRSWVRTIFRFIVVDLIGGVLRRVWRVLRFGRRRGEV</sequence>
<dbReference type="SUPFAM" id="SSF81296">
    <property type="entry name" value="E set domains"/>
    <property type="match status" value="1"/>
</dbReference>
<dbReference type="CDD" id="cd02859">
    <property type="entry name" value="E_set_AMPKbeta_like_N"/>
    <property type="match status" value="1"/>
</dbReference>
<protein>
    <recommendedName>
        <fullName evidence="2">AMP-activated protein kinase glycogen-binding domain-containing protein</fullName>
    </recommendedName>
</protein>
<dbReference type="Gene3D" id="2.60.40.10">
    <property type="entry name" value="Immunoglobulins"/>
    <property type="match status" value="1"/>
</dbReference>
<feature type="region of interest" description="Disordered" evidence="1">
    <location>
        <begin position="331"/>
        <end position="354"/>
    </location>
</feature>
<reference evidence="3" key="1">
    <citation type="journal article" date="2023" name="Mol. Phylogenet. Evol.">
        <title>Genome-scale phylogeny and comparative genomics of the fungal order Sordariales.</title>
        <authorList>
            <person name="Hensen N."/>
            <person name="Bonometti L."/>
            <person name="Westerberg I."/>
            <person name="Brannstrom I.O."/>
            <person name="Guillou S."/>
            <person name="Cros-Aarteil S."/>
            <person name="Calhoun S."/>
            <person name="Haridas S."/>
            <person name="Kuo A."/>
            <person name="Mondo S."/>
            <person name="Pangilinan J."/>
            <person name="Riley R."/>
            <person name="LaButti K."/>
            <person name="Andreopoulos B."/>
            <person name="Lipzen A."/>
            <person name="Chen C."/>
            <person name="Yan M."/>
            <person name="Daum C."/>
            <person name="Ng V."/>
            <person name="Clum A."/>
            <person name="Steindorff A."/>
            <person name="Ohm R.A."/>
            <person name="Martin F."/>
            <person name="Silar P."/>
            <person name="Natvig D.O."/>
            <person name="Lalanne C."/>
            <person name="Gautier V."/>
            <person name="Ament-Velasquez S.L."/>
            <person name="Kruys A."/>
            <person name="Hutchinson M.I."/>
            <person name="Powell A.J."/>
            <person name="Barry K."/>
            <person name="Miller A.N."/>
            <person name="Grigoriev I.V."/>
            <person name="Debuchy R."/>
            <person name="Gladieux P."/>
            <person name="Hiltunen Thoren M."/>
            <person name="Johannesson H."/>
        </authorList>
    </citation>
    <scope>NUCLEOTIDE SEQUENCE</scope>
    <source>
        <strain evidence="3">CBS 103.79</strain>
    </source>
</reference>
<evidence type="ECO:0000256" key="1">
    <source>
        <dbReference type="SAM" id="MobiDB-lite"/>
    </source>
</evidence>
<feature type="region of interest" description="Disordered" evidence="1">
    <location>
        <begin position="386"/>
        <end position="545"/>
    </location>
</feature>
<evidence type="ECO:0000259" key="2">
    <source>
        <dbReference type="Pfam" id="PF16561"/>
    </source>
</evidence>
<feature type="compositionally biased region" description="Acidic residues" evidence="1">
    <location>
        <begin position="243"/>
        <end position="254"/>
    </location>
</feature>
<accession>A0AAN6MTK3</accession>
<feature type="compositionally biased region" description="Polar residues" evidence="1">
    <location>
        <begin position="436"/>
        <end position="452"/>
    </location>
</feature>
<dbReference type="InterPro" id="IPR014756">
    <property type="entry name" value="Ig_E-set"/>
</dbReference>
<dbReference type="AlphaFoldDB" id="A0AAN6MTK3"/>
<evidence type="ECO:0000313" key="4">
    <source>
        <dbReference type="Proteomes" id="UP001303889"/>
    </source>
</evidence>
<keyword evidence="4" id="KW-1185">Reference proteome</keyword>
<feature type="compositionally biased region" description="Polar residues" evidence="1">
    <location>
        <begin position="501"/>
        <end position="528"/>
    </location>
</feature>
<feature type="domain" description="AMP-activated protein kinase glycogen-binding" evidence="2">
    <location>
        <begin position="9"/>
        <end position="100"/>
    </location>
</feature>
<proteinExistence type="predicted"/>
<organism evidence="3 4">
    <name type="scientific">Staphylotrichum tortipilum</name>
    <dbReference type="NCBI Taxonomy" id="2831512"/>
    <lineage>
        <taxon>Eukaryota</taxon>
        <taxon>Fungi</taxon>
        <taxon>Dikarya</taxon>
        <taxon>Ascomycota</taxon>
        <taxon>Pezizomycotina</taxon>
        <taxon>Sordariomycetes</taxon>
        <taxon>Sordariomycetidae</taxon>
        <taxon>Sordariales</taxon>
        <taxon>Chaetomiaceae</taxon>
        <taxon>Staphylotrichum</taxon>
    </lineage>
</organism>
<dbReference type="InterPro" id="IPR013783">
    <property type="entry name" value="Ig-like_fold"/>
</dbReference>
<feature type="region of interest" description="Disordered" evidence="1">
    <location>
        <begin position="103"/>
        <end position="125"/>
    </location>
</feature>
<dbReference type="EMBL" id="MU855329">
    <property type="protein sequence ID" value="KAK3906329.1"/>
    <property type="molecule type" value="Genomic_DNA"/>
</dbReference>
<feature type="region of interest" description="Disordered" evidence="1">
    <location>
        <begin position="149"/>
        <end position="177"/>
    </location>
</feature>
<dbReference type="InterPro" id="IPR032640">
    <property type="entry name" value="AMPK1_CBM"/>
</dbReference>
<comment type="caution">
    <text evidence="3">The sequence shown here is derived from an EMBL/GenBank/DDBJ whole genome shotgun (WGS) entry which is preliminary data.</text>
</comment>
<feature type="compositionally biased region" description="Polar residues" evidence="1">
    <location>
        <begin position="103"/>
        <end position="112"/>
    </location>
</feature>
<feature type="region of interest" description="Disordered" evidence="1">
    <location>
        <begin position="243"/>
        <end position="276"/>
    </location>
</feature>
<dbReference type="Pfam" id="PF16561">
    <property type="entry name" value="AMPK1_CBM"/>
    <property type="match status" value="1"/>
</dbReference>
<name>A0AAN6MTK3_9PEZI</name>
<reference evidence="3" key="2">
    <citation type="submission" date="2023-05" db="EMBL/GenBank/DDBJ databases">
        <authorList>
            <consortium name="Lawrence Berkeley National Laboratory"/>
            <person name="Steindorff A."/>
            <person name="Hensen N."/>
            <person name="Bonometti L."/>
            <person name="Westerberg I."/>
            <person name="Brannstrom I.O."/>
            <person name="Guillou S."/>
            <person name="Cros-Aarteil S."/>
            <person name="Calhoun S."/>
            <person name="Haridas S."/>
            <person name="Kuo A."/>
            <person name="Mondo S."/>
            <person name="Pangilinan J."/>
            <person name="Riley R."/>
            <person name="Labutti K."/>
            <person name="Andreopoulos B."/>
            <person name="Lipzen A."/>
            <person name="Chen C."/>
            <person name="Yanf M."/>
            <person name="Daum C."/>
            <person name="Ng V."/>
            <person name="Clum A."/>
            <person name="Ohm R."/>
            <person name="Martin F."/>
            <person name="Silar P."/>
            <person name="Natvig D."/>
            <person name="Lalanne C."/>
            <person name="Gautier V."/>
            <person name="Ament-Velasquez S.L."/>
            <person name="Kruys A."/>
            <person name="Hutchinson M.I."/>
            <person name="Powell A.J."/>
            <person name="Barry K."/>
            <person name="Miller A.N."/>
            <person name="Grigoriev I.V."/>
            <person name="Debuchy R."/>
            <person name="Gladieux P."/>
            <person name="Thoren M.H."/>
            <person name="Johannesson H."/>
        </authorList>
    </citation>
    <scope>NUCLEOTIDE SEQUENCE</scope>
    <source>
        <strain evidence="3">CBS 103.79</strain>
    </source>
</reference>
<dbReference type="Proteomes" id="UP001303889">
    <property type="component" value="Unassembled WGS sequence"/>
</dbReference>